<evidence type="ECO:0000313" key="3">
    <source>
        <dbReference type="Proteomes" id="UP000076612"/>
    </source>
</evidence>
<reference evidence="3" key="1">
    <citation type="submission" date="2016-01" db="EMBL/GenBank/DDBJ databases">
        <title>Draft genome of Chromobacterium sp. F49.</title>
        <authorList>
            <person name="Hong K.W."/>
        </authorList>
    </citation>
    <scope>NUCLEOTIDE SEQUENCE [LARGE SCALE GENOMIC DNA]</scope>
    <source>
        <strain evidence="3">M40</strain>
    </source>
</reference>
<dbReference type="EMBL" id="LQQR01000007">
    <property type="protein sequence ID" value="KZE22588.1"/>
    <property type="molecule type" value="Genomic_DNA"/>
</dbReference>
<proteinExistence type="predicted"/>
<gene>
    <name evidence="1" type="ORF">AVW13_06565</name>
    <name evidence="2" type="ORF">I6G59_09050</name>
</gene>
<dbReference type="Proteomes" id="UP000076612">
    <property type="component" value="Unassembled WGS sequence"/>
</dbReference>
<evidence type="ECO:0000313" key="4">
    <source>
        <dbReference type="Proteomes" id="UP000594979"/>
    </source>
</evidence>
<dbReference type="Proteomes" id="UP000594979">
    <property type="component" value="Chromosome"/>
</dbReference>
<dbReference type="KEGG" id="bcau:I6G59_09050"/>
<dbReference type="RefSeq" id="WP_009379259.1">
    <property type="nucleotide sequence ID" value="NZ_CP065682.1"/>
</dbReference>
<accession>A0A161TJI7</accession>
<evidence type="ECO:0000313" key="1">
    <source>
        <dbReference type="EMBL" id="KZE22588.1"/>
    </source>
</evidence>
<dbReference type="AlphaFoldDB" id="A0A161TJI7"/>
<organism evidence="2 4">
    <name type="scientific">Brevibacterium casei</name>
    <dbReference type="NCBI Taxonomy" id="33889"/>
    <lineage>
        <taxon>Bacteria</taxon>
        <taxon>Bacillati</taxon>
        <taxon>Actinomycetota</taxon>
        <taxon>Actinomycetes</taxon>
        <taxon>Micrococcales</taxon>
        <taxon>Brevibacteriaceae</taxon>
        <taxon>Brevibacterium</taxon>
    </lineage>
</organism>
<sequence>MEWTEMHAEYLEEIAGAVQRDAALDPHMLEDGAAYVGREWEHALIPVFYGHDRIEEIVERL</sequence>
<protein>
    <submittedName>
        <fullName evidence="2">Uncharacterized protein</fullName>
    </submittedName>
</protein>
<reference evidence="1" key="2">
    <citation type="submission" date="2016-01" db="EMBL/GenBank/DDBJ databases">
        <authorList>
            <person name="Hong K.W."/>
        </authorList>
    </citation>
    <scope>NUCLEOTIDE SEQUENCE</scope>
    <source>
        <strain evidence="1">M40</strain>
    </source>
</reference>
<dbReference type="EMBL" id="CP065682">
    <property type="protein sequence ID" value="QPS32193.1"/>
    <property type="molecule type" value="Genomic_DNA"/>
</dbReference>
<reference evidence="2 4" key="3">
    <citation type="submission" date="2020-12" db="EMBL/GenBank/DDBJ databases">
        <title>FDA dAtabase for Regulatory Grade micrObial Sequences (FDA-ARGOS): Supporting development and validation of Infectious Disease Dx tests.</title>
        <authorList>
            <person name="Sproer C."/>
            <person name="Gronow S."/>
            <person name="Severitt S."/>
            <person name="Schroder I."/>
            <person name="Tallon L."/>
            <person name="Sadzewicz L."/>
            <person name="Zhao X."/>
            <person name="Boylan J."/>
            <person name="Ott S."/>
            <person name="Bowen H."/>
            <person name="Vavikolanu K."/>
            <person name="Mehta A."/>
            <person name="Aluvathingal J."/>
            <person name="Nadendla S."/>
            <person name="Lowell S."/>
            <person name="Myers T."/>
            <person name="Yan Y."/>
            <person name="Sichtig H."/>
        </authorList>
    </citation>
    <scope>NUCLEOTIDE SEQUENCE [LARGE SCALE GENOMIC DNA]</scope>
    <source>
        <strain evidence="2 4">FDAARGOS_902</strain>
    </source>
</reference>
<name>A0A161TJI7_9MICO</name>
<evidence type="ECO:0000313" key="2">
    <source>
        <dbReference type="EMBL" id="QPS32193.1"/>
    </source>
</evidence>